<dbReference type="PANTHER" id="PTHR45982:SF4">
    <property type="entry name" value="PHR DOMAIN-CONTAINING PROTEIN"/>
    <property type="match status" value="1"/>
</dbReference>
<dbReference type="AlphaFoldDB" id="A0A803KGE2"/>
<feature type="repeat" description="RCC1" evidence="3">
    <location>
        <begin position="275"/>
        <end position="338"/>
    </location>
</feature>
<dbReference type="Gene3D" id="2.130.10.30">
    <property type="entry name" value="Regulator of chromosome condensation 1/beta-lactamase-inhibitor protein II"/>
    <property type="match status" value="2"/>
</dbReference>
<dbReference type="InterPro" id="IPR058923">
    <property type="entry name" value="RCC1-like_dom"/>
</dbReference>
<dbReference type="GeneTree" id="ENSGT00940000160684"/>
<evidence type="ECO:0000256" key="2">
    <source>
        <dbReference type="ARBA" id="ARBA00022737"/>
    </source>
</evidence>
<dbReference type="InterPro" id="IPR000408">
    <property type="entry name" value="Reg_chr_condens"/>
</dbReference>
<evidence type="ECO:0000313" key="5">
    <source>
        <dbReference type="Ensembl" id="ENSXETP00000119407"/>
    </source>
</evidence>
<dbReference type="PANTHER" id="PTHR45982">
    <property type="entry name" value="REGULATOR OF CHROMOSOME CONDENSATION"/>
    <property type="match status" value="1"/>
</dbReference>
<dbReference type="InParanoid" id="A0A803KGE2"/>
<feature type="repeat" description="RCC1" evidence="3">
    <location>
        <begin position="222"/>
        <end position="274"/>
    </location>
</feature>
<organism evidence="5">
    <name type="scientific">Xenopus tropicalis</name>
    <name type="common">Western clawed frog</name>
    <name type="synonym">Silurana tropicalis</name>
    <dbReference type="NCBI Taxonomy" id="8364"/>
    <lineage>
        <taxon>Eukaryota</taxon>
        <taxon>Metazoa</taxon>
        <taxon>Chordata</taxon>
        <taxon>Craniata</taxon>
        <taxon>Vertebrata</taxon>
        <taxon>Euteleostomi</taxon>
        <taxon>Amphibia</taxon>
        <taxon>Batrachia</taxon>
        <taxon>Anura</taxon>
        <taxon>Pipoidea</taxon>
        <taxon>Pipidae</taxon>
        <taxon>Xenopodinae</taxon>
        <taxon>Xenopus</taxon>
        <taxon>Silurana</taxon>
    </lineage>
</organism>
<dbReference type="Xenbase" id="XB-GENE-959633">
    <property type="gene designation" value="abcf2"/>
</dbReference>
<dbReference type="InterPro" id="IPR051553">
    <property type="entry name" value="Ran_GTPase-activating"/>
</dbReference>
<evidence type="ECO:0000256" key="3">
    <source>
        <dbReference type="PROSITE-ProRule" id="PRU00235"/>
    </source>
</evidence>
<sequence length="391" mass="40618">MGGVSAPPAYSGANSYGQLGVGSTQDTPVPQLVIGLPNHETVIRSISAGGGHSAAVTESGRVYVCGQNSEGQLGLDHTTDVTQFCLCPGALGLRVSKVSCGWDFTLILAETGELLSCGANTYSQLGRAGAGRSCVPRPVGIQKRKVIDVAAGLRHVLALTDNGQIFQWGSGLASHARRFSPQNPIPPVYGATEPCPVPGMEGIRGKVVTAGSYHCVALSDAGDMYAWGSNKHGQLLHPDPFLLHPHRVQAHFFLGESIVAVTSGWTHLVAQTDTGKVFTWGRANYSQLGRPPSTEGTGLNETLLEGIAANQVPAWIPSLTGSSQVACGSEHNLALRDGVLYSWGWNEHGMCGTGSETNVTAPTAVAIPAPARVDLIGCGAGHSMALCINPG</sequence>
<feature type="repeat" description="RCC1" evidence="3">
    <location>
        <begin position="112"/>
        <end position="162"/>
    </location>
</feature>
<evidence type="ECO:0000259" key="4">
    <source>
        <dbReference type="Pfam" id="PF25390"/>
    </source>
</evidence>
<keyword evidence="1" id="KW-0344">Guanine-nucleotide releasing factor</keyword>
<reference evidence="5" key="1">
    <citation type="journal article" date="2010" name="Science">
        <title>The genome of the Western clawed frog Xenopus tropicalis.</title>
        <authorList>
            <person name="Hellsten U."/>
            <person name="Harland R.M."/>
            <person name="Gilchrist M.J."/>
            <person name="Hendrix D."/>
            <person name="Jurka J."/>
            <person name="Kapitonov V."/>
            <person name="Ovcharenko I."/>
            <person name="Putnam N.H."/>
            <person name="Shu S."/>
            <person name="Taher L."/>
            <person name="Blitz I.L."/>
            <person name="Blumberg B."/>
            <person name="Dichmann D.S."/>
            <person name="Dubchak I."/>
            <person name="Amaya E."/>
            <person name="Detter J.C."/>
            <person name="Fletcher R."/>
            <person name="Gerhard D.S."/>
            <person name="Goodstein D."/>
            <person name="Graves T."/>
            <person name="Grigoriev I.V."/>
            <person name="Grimwood J."/>
            <person name="Kawashima T."/>
            <person name="Lindquist E."/>
            <person name="Lucas S.M."/>
            <person name="Mead P.E."/>
            <person name="Mitros T."/>
            <person name="Ogino H."/>
            <person name="Ohta Y."/>
            <person name="Poliakov A.V."/>
            <person name="Pollet N."/>
            <person name="Robert J."/>
            <person name="Salamov A."/>
            <person name="Sater A.K."/>
            <person name="Schmutz J."/>
            <person name="Terry A."/>
            <person name="Vize P.D."/>
            <person name="Warren W.C."/>
            <person name="Wells D."/>
            <person name="Wills A."/>
            <person name="Wilson R.K."/>
            <person name="Zimmerman L.B."/>
            <person name="Zorn A.M."/>
            <person name="Grainger R."/>
            <person name="Grammer T."/>
            <person name="Khokha M.K."/>
            <person name="Richardson P.M."/>
            <person name="Rokhsar D.S."/>
        </authorList>
    </citation>
    <scope>NUCLEOTIDE SEQUENCE [LARGE SCALE GENOMIC DNA]</scope>
    <source>
        <strain evidence="5">Nigerian</strain>
    </source>
</reference>
<dbReference type="Bgee" id="ENSXETG00000014410">
    <property type="expression patterns" value="Expressed in testis and 12 other cell types or tissues"/>
</dbReference>
<accession>A0A803KGE2</accession>
<feature type="domain" description="RCC1-like" evidence="4">
    <location>
        <begin position="12"/>
        <end position="385"/>
    </location>
</feature>
<dbReference type="PROSITE" id="PS00626">
    <property type="entry name" value="RCC1_2"/>
    <property type="match status" value="1"/>
</dbReference>
<protein>
    <submittedName>
        <fullName evidence="5">ATP-binding cassette subfamily F member 2</fullName>
    </submittedName>
</protein>
<dbReference type="FunCoup" id="A0A803KGE2">
    <property type="interactions" value="1525"/>
</dbReference>
<dbReference type="Ensembl" id="ENSXETT00000105491">
    <property type="protein sequence ID" value="ENSXETP00000119407"/>
    <property type="gene ID" value="ENSXETG00000014410"/>
</dbReference>
<dbReference type="SUPFAM" id="SSF50985">
    <property type="entry name" value="RCC1/BLIP-II"/>
    <property type="match status" value="1"/>
</dbReference>
<feature type="repeat" description="RCC1" evidence="3">
    <location>
        <begin position="12"/>
        <end position="59"/>
    </location>
</feature>
<proteinExistence type="predicted"/>
<dbReference type="PRINTS" id="PR00633">
    <property type="entry name" value="RCCNDNSATION"/>
</dbReference>
<reference evidence="5" key="2">
    <citation type="submission" date="2021-03" db="UniProtKB">
        <authorList>
            <consortium name="Ensembl"/>
        </authorList>
    </citation>
    <scope>IDENTIFICATION</scope>
</reference>
<gene>
    <name evidence="5" type="primary">abcf2</name>
</gene>
<dbReference type="PROSITE" id="PS50012">
    <property type="entry name" value="RCC1_3"/>
    <property type="match status" value="7"/>
</dbReference>
<dbReference type="Pfam" id="PF25390">
    <property type="entry name" value="WD40_RLD"/>
    <property type="match status" value="1"/>
</dbReference>
<feature type="repeat" description="RCC1" evidence="3">
    <location>
        <begin position="60"/>
        <end position="111"/>
    </location>
</feature>
<feature type="repeat" description="RCC1" evidence="3">
    <location>
        <begin position="163"/>
        <end position="221"/>
    </location>
</feature>
<keyword evidence="2" id="KW-0677">Repeat</keyword>
<feature type="repeat" description="RCC1" evidence="3">
    <location>
        <begin position="338"/>
        <end position="389"/>
    </location>
</feature>
<name>A0A803KGE2_XENTR</name>
<evidence type="ECO:0000256" key="1">
    <source>
        <dbReference type="ARBA" id="ARBA00022658"/>
    </source>
</evidence>
<dbReference type="InterPro" id="IPR009091">
    <property type="entry name" value="RCC1/BLIP-II"/>
</dbReference>